<dbReference type="PIRSF" id="PIRSF029171">
    <property type="entry name" value="Esterase_LipA"/>
    <property type="match status" value="1"/>
</dbReference>
<dbReference type="InterPro" id="IPR005152">
    <property type="entry name" value="Lipase_secreted"/>
</dbReference>
<protein>
    <recommendedName>
        <fullName evidence="5">Lipase</fullName>
    </recommendedName>
</protein>
<organism evidence="3 4">
    <name type="scientific">Mycolicibacterium elephantis DSM 44368</name>
    <dbReference type="NCBI Taxonomy" id="1335622"/>
    <lineage>
        <taxon>Bacteria</taxon>
        <taxon>Bacillati</taxon>
        <taxon>Actinomycetota</taxon>
        <taxon>Actinomycetes</taxon>
        <taxon>Mycobacteriales</taxon>
        <taxon>Mycobacteriaceae</taxon>
        <taxon>Mycolicibacterium</taxon>
    </lineage>
</organism>
<dbReference type="GO" id="GO:0016042">
    <property type="term" value="P:lipid catabolic process"/>
    <property type="evidence" value="ECO:0007669"/>
    <property type="project" value="InterPro"/>
</dbReference>
<evidence type="ECO:0000256" key="2">
    <source>
        <dbReference type="SAM" id="SignalP"/>
    </source>
</evidence>
<dbReference type="GO" id="GO:0004806">
    <property type="term" value="F:triacylglycerol lipase activity"/>
    <property type="evidence" value="ECO:0007669"/>
    <property type="project" value="InterPro"/>
</dbReference>
<feature type="signal peptide" evidence="2">
    <location>
        <begin position="1"/>
        <end position="21"/>
    </location>
</feature>
<dbReference type="AlphaFoldDB" id="A0A439DSR2"/>
<dbReference type="SUPFAM" id="SSF53474">
    <property type="entry name" value="alpha/beta-Hydrolases"/>
    <property type="match status" value="1"/>
</dbReference>
<evidence type="ECO:0008006" key="5">
    <source>
        <dbReference type="Google" id="ProtNLM"/>
    </source>
</evidence>
<comment type="caution">
    <text evidence="3">The sequence shown here is derived from an EMBL/GenBank/DDBJ whole genome shotgun (WGS) entry which is preliminary data.</text>
</comment>
<feature type="chain" id="PRO_5039444283" description="Lipase" evidence="2">
    <location>
        <begin position="22"/>
        <end position="420"/>
    </location>
</feature>
<gene>
    <name evidence="3" type="ORF">MELE44368_21300</name>
</gene>
<reference evidence="3 4" key="1">
    <citation type="submission" date="2013-06" db="EMBL/GenBank/DDBJ databases">
        <title>The draft sequence of the Mycobacterium elephantis genome.</title>
        <authorList>
            <person name="Pettersson F.B."/>
            <person name="Das S."/>
            <person name="Dasgupta S."/>
            <person name="Bhattacharya A."/>
            <person name="Kirsebom L.A."/>
        </authorList>
    </citation>
    <scope>NUCLEOTIDE SEQUENCE [LARGE SCALE GENOMIC DNA]</scope>
    <source>
        <strain evidence="3 4">DSM 44368</strain>
    </source>
</reference>
<sequence>MTRARSTIAGFALACLVVATGAVVTGCADDTSAQPPSAMTGMHLDADYSGAGQEPGALSEATSLPTIDRRLRAVASTAARIEYTSTSGITGGLTRLSGSVFAPKGQPPEGGWPIVAYAHATTGIESGCAPSLSPTLLGTSNVVTALVKAGFVVTVPDYQGLGIDNGGDDGYHPYLDSTTAGYNVIDSVRAARHLIPEASERWAAIGVSQGGQATWAANELAAGYGTGLALLGTVSVSPAADISGFADAAATGQLSTEQIPALVAILETLHRAHPEFGLDDYRRGLVKDNWDTLIACDGPEVAGRNALTPQLSGADLAPSTPQAVDTLRAHLQRMSLPQRPATAPMLVLFGGEDALVPQEWTDRALRAACGMGDVIDIQLQPDKGHAAIDVSSAFGWVNARFRGEPAPDSCLGLAPLGASQ</sequence>
<name>A0A439DSR2_9MYCO</name>
<keyword evidence="4" id="KW-1185">Reference proteome</keyword>
<accession>A0A439DSR2</accession>
<proteinExistence type="predicted"/>
<evidence type="ECO:0000313" key="3">
    <source>
        <dbReference type="EMBL" id="RWA19336.1"/>
    </source>
</evidence>
<dbReference type="Pfam" id="PF03583">
    <property type="entry name" value="LIP"/>
    <property type="match status" value="1"/>
</dbReference>
<dbReference type="Gene3D" id="3.40.50.1820">
    <property type="entry name" value="alpha/beta hydrolase"/>
    <property type="match status" value="2"/>
</dbReference>
<dbReference type="PANTHER" id="PTHR34853:SF1">
    <property type="entry name" value="LIPASE 5"/>
    <property type="match status" value="1"/>
</dbReference>
<evidence type="ECO:0000256" key="1">
    <source>
        <dbReference type="SAM" id="MobiDB-lite"/>
    </source>
</evidence>
<dbReference type="Proteomes" id="UP000287177">
    <property type="component" value="Unassembled WGS sequence"/>
</dbReference>
<dbReference type="RefSeq" id="WP_241566630.1">
    <property type="nucleotide sequence ID" value="NZ_ATDN01000019.1"/>
</dbReference>
<dbReference type="InterPro" id="IPR029058">
    <property type="entry name" value="AB_hydrolase_fold"/>
</dbReference>
<feature type="region of interest" description="Disordered" evidence="1">
    <location>
        <begin position="32"/>
        <end position="58"/>
    </location>
</feature>
<dbReference type="PROSITE" id="PS51257">
    <property type="entry name" value="PROKAR_LIPOPROTEIN"/>
    <property type="match status" value="1"/>
</dbReference>
<dbReference type="EMBL" id="ATDN01000019">
    <property type="protein sequence ID" value="RWA19336.1"/>
    <property type="molecule type" value="Genomic_DNA"/>
</dbReference>
<keyword evidence="2" id="KW-0732">Signal</keyword>
<dbReference type="PANTHER" id="PTHR34853">
    <property type="match status" value="1"/>
</dbReference>
<evidence type="ECO:0000313" key="4">
    <source>
        <dbReference type="Proteomes" id="UP000287177"/>
    </source>
</evidence>